<dbReference type="EMBL" id="FOQD01000016">
    <property type="protein sequence ID" value="SFJ18895.1"/>
    <property type="molecule type" value="Genomic_DNA"/>
</dbReference>
<accession>A0A1I3PBM1</accession>
<organism evidence="2 3">
    <name type="scientific">Planctomicrobium piriforme</name>
    <dbReference type="NCBI Taxonomy" id="1576369"/>
    <lineage>
        <taxon>Bacteria</taxon>
        <taxon>Pseudomonadati</taxon>
        <taxon>Planctomycetota</taxon>
        <taxon>Planctomycetia</taxon>
        <taxon>Planctomycetales</taxon>
        <taxon>Planctomycetaceae</taxon>
        <taxon>Planctomicrobium</taxon>
    </lineage>
</organism>
<sequence>MTLRTAAAAEFSSSVFMVIPQVILTLVLLGLTCGMVLSVRRDRDRDFGG</sequence>
<dbReference type="AlphaFoldDB" id="A0A1I3PBM1"/>
<evidence type="ECO:0000313" key="3">
    <source>
        <dbReference type="Proteomes" id="UP000199518"/>
    </source>
</evidence>
<dbReference type="RefSeq" id="WP_175517667.1">
    <property type="nucleotide sequence ID" value="NZ_FOQD01000016.1"/>
</dbReference>
<keyword evidence="3" id="KW-1185">Reference proteome</keyword>
<gene>
    <name evidence="2" type="ORF">SAMN05421753_11699</name>
</gene>
<keyword evidence="1" id="KW-1133">Transmembrane helix</keyword>
<feature type="transmembrane region" description="Helical" evidence="1">
    <location>
        <begin position="15"/>
        <end position="37"/>
    </location>
</feature>
<evidence type="ECO:0000256" key="1">
    <source>
        <dbReference type="SAM" id="Phobius"/>
    </source>
</evidence>
<keyword evidence="1" id="KW-0812">Transmembrane</keyword>
<dbReference type="Proteomes" id="UP000199518">
    <property type="component" value="Unassembled WGS sequence"/>
</dbReference>
<keyword evidence="1" id="KW-0472">Membrane</keyword>
<reference evidence="3" key="1">
    <citation type="submission" date="2016-10" db="EMBL/GenBank/DDBJ databases">
        <authorList>
            <person name="Varghese N."/>
            <person name="Submissions S."/>
        </authorList>
    </citation>
    <scope>NUCLEOTIDE SEQUENCE [LARGE SCALE GENOMIC DNA]</scope>
    <source>
        <strain evidence="3">DSM 26348</strain>
    </source>
</reference>
<protein>
    <submittedName>
        <fullName evidence="2">Uncharacterized protein</fullName>
    </submittedName>
</protein>
<name>A0A1I3PBM1_9PLAN</name>
<proteinExistence type="predicted"/>
<evidence type="ECO:0000313" key="2">
    <source>
        <dbReference type="EMBL" id="SFJ18895.1"/>
    </source>
</evidence>